<sequence>MFLLQFGLPFPLKGGCTLSNTSTRVILPPLWKVGSLHVLNSAQKPSLLSGLFETMMALFWFN</sequence>
<protein>
    <submittedName>
        <fullName evidence="1">Uncharacterized protein</fullName>
    </submittedName>
</protein>
<evidence type="ECO:0000313" key="1">
    <source>
        <dbReference type="EMBL" id="EKM77951.1"/>
    </source>
</evidence>
<keyword evidence="2" id="KW-1185">Reference proteome</keyword>
<dbReference type="AlphaFoldDB" id="K5WRC9"/>
<dbReference type="EMBL" id="JH971393">
    <property type="protein sequence ID" value="EKM77951.1"/>
    <property type="molecule type" value="Genomic_DNA"/>
</dbReference>
<dbReference type="KEGG" id="abp:AGABI1DRAFT86164"/>
<proteinExistence type="predicted"/>
<gene>
    <name evidence="1" type="ORF">AGABI1DRAFT_86164</name>
</gene>
<evidence type="ECO:0000313" key="2">
    <source>
        <dbReference type="Proteomes" id="UP000008493"/>
    </source>
</evidence>
<dbReference type="Proteomes" id="UP000008493">
    <property type="component" value="Unassembled WGS sequence"/>
</dbReference>
<reference evidence="2" key="1">
    <citation type="journal article" date="2012" name="Proc. Natl. Acad. Sci. U.S.A.">
        <title>Genome sequence of the button mushroom Agaricus bisporus reveals mechanisms governing adaptation to a humic-rich ecological niche.</title>
        <authorList>
            <person name="Morin E."/>
            <person name="Kohler A."/>
            <person name="Baker A.R."/>
            <person name="Foulongne-Oriol M."/>
            <person name="Lombard V."/>
            <person name="Nagy L.G."/>
            <person name="Ohm R.A."/>
            <person name="Patyshakuliyeva A."/>
            <person name="Brun A."/>
            <person name="Aerts A.L."/>
            <person name="Bailey A.M."/>
            <person name="Billette C."/>
            <person name="Coutinho P.M."/>
            <person name="Deakin G."/>
            <person name="Doddapaneni H."/>
            <person name="Floudas D."/>
            <person name="Grimwood J."/>
            <person name="Hilden K."/>
            <person name="Kuees U."/>
            <person name="LaButti K.M."/>
            <person name="Lapidus A."/>
            <person name="Lindquist E.A."/>
            <person name="Lucas S.M."/>
            <person name="Murat C."/>
            <person name="Riley R.W."/>
            <person name="Salamov A.A."/>
            <person name="Schmutz J."/>
            <person name="Subramanian V."/>
            <person name="Woesten H.A.B."/>
            <person name="Xu J."/>
            <person name="Eastwood D.C."/>
            <person name="Foster G.D."/>
            <person name="Sonnenberg A.S."/>
            <person name="Cullen D."/>
            <person name="de Vries R.P."/>
            <person name="Lundell T."/>
            <person name="Hibbett D.S."/>
            <person name="Henrissat B."/>
            <person name="Burton K.S."/>
            <person name="Kerrigan R.W."/>
            <person name="Challen M.P."/>
            <person name="Grigoriev I.V."/>
            <person name="Martin F."/>
        </authorList>
    </citation>
    <scope>NUCLEOTIDE SEQUENCE [LARGE SCALE GENOMIC DNA]</scope>
    <source>
        <strain evidence="2">JB137-S8 / ATCC MYA-4627 / FGSC 10392</strain>
    </source>
</reference>
<accession>K5WRC9</accession>
<organism evidence="1 2">
    <name type="scientific">Agaricus bisporus var. burnettii (strain JB137-S8 / ATCC MYA-4627 / FGSC 10392)</name>
    <name type="common">White button mushroom</name>
    <dbReference type="NCBI Taxonomy" id="597362"/>
    <lineage>
        <taxon>Eukaryota</taxon>
        <taxon>Fungi</taxon>
        <taxon>Dikarya</taxon>
        <taxon>Basidiomycota</taxon>
        <taxon>Agaricomycotina</taxon>
        <taxon>Agaricomycetes</taxon>
        <taxon>Agaricomycetidae</taxon>
        <taxon>Agaricales</taxon>
        <taxon>Agaricineae</taxon>
        <taxon>Agaricaceae</taxon>
        <taxon>Agaricus</taxon>
    </lineage>
</organism>
<dbReference type="GeneID" id="18832118"/>
<dbReference type="RefSeq" id="XP_007331334.1">
    <property type="nucleotide sequence ID" value="XM_007331272.1"/>
</dbReference>
<dbReference type="InParanoid" id="K5WRC9"/>
<name>K5WRC9_AGABU</name>
<dbReference type="HOGENOM" id="CLU_2903654_0_0_1"/>